<reference evidence="2" key="1">
    <citation type="journal article" date="2023" name="Front. Plant Sci.">
        <title>Chromosomal-level genome assembly of Melastoma candidum provides insights into trichome evolution.</title>
        <authorList>
            <person name="Zhong Y."/>
            <person name="Wu W."/>
            <person name="Sun C."/>
            <person name="Zou P."/>
            <person name="Liu Y."/>
            <person name="Dai S."/>
            <person name="Zhou R."/>
        </authorList>
    </citation>
    <scope>NUCLEOTIDE SEQUENCE [LARGE SCALE GENOMIC DNA]</scope>
</reference>
<evidence type="ECO:0000313" key="1">
    <source>
        <dbReference type="EMBL" id="KAI4325551.1"/>
    </source>
</evidence>
<sequence>MSAKPSLRPELRRDPVMGRWVIVSPARAKRPSEFKSKSPSPGPTLPYSDTCPFCSGNEHLCAPEIFRVPPEPGEGWKVRVIENLYPALDRNCKSDGEGGGEDGAVLPGFGFHDVVIETPVHSVNLSGMSGSEIGAVIGAWTRRVLDISSSHEIKYVQVFKNHGASAGASLSHSHSQIIALPVVPSDVAARIHSMKENFGRTGRCCLCNHPDKELVVSESAHFISYVPFAATHPFEIWIVPRDHSPHFHELDNDKAADLGSLLKLMLRKLAVQLNDPPFNFMIQTSPLQNTASLSPYCHWFLQIIPQLTIVGGFEVATGCYINPVFSEDAAKVLRDVDILNF</sequence>
<accession>A0ACB9MN69</accession>
<dbReference type="EMBL" id="CM042888">
    <property type="protein sequence ID" value="KAI4325551.1"/>
    <property type="molecule type" value="Genomic_DNA"/>
</dbReference>
<organism evidence="1 2">
    <name type="scientific">Melastoma candidum</name>
    <dbReference type="NCBI Taxonomy" id="119954"/>
    <lineage>
        <taxon>Eukaryota</taxon>
        <taxon>Viridiplantae</taxon>
        <taxon>Streptophyta</taxon>
        <taxon>Embryophyta</taxon>
        <taxon>Tracheophyta</taxon>
        <taxon>Spermatophyta</taxon>
        <taxon>Magnoliopsida</taxon>
        <taxon>eudicotyledons</taxon>
        <taxon>Gunneridae</taxon>
        <taxon>Pentapetalae</taxon>
        <taxon>rosids</taxon>
        <taxon>malvids</taxon>
        <taxon>Myrtales</taxon>
        <taxon>Melastomataceae</taxon>
        <taxon>Melastomatoideae</taxon>
        <taxon>Melastomateae</taxon>
        <taxon>Melastoma</taxon>
    </lineage>
</organism>
<proteinExistence type="predicted"/>
<name>A0ACB9MN69_9MYRT</name>
<comment type="caution">
    <text evidence="1">The sequence shown here is derived from an EMBL/GenBank/DDBJ whole genome shotgun (WGS) entry which is preliminary data.</text>
</comment>
<evidence type="ECO:0000313" key="2">
    <source>
        <dbReference type="Proteomes" id="UP001057402"/>
    </source>
</evidence>
<protein>
    <submittedName>
        <fullName evidence="1">Uncharacterized protein</fullName>
    </submittedName>
</protein>
<dbReference type="Proteomes" id="UP001057402">
    <property type="component" value="Chromosome 9"/>
</dbReference>
<keyword evidence="2" id="KW-1185">Reference proteome</keyword>
<gene>
    <name evidence="1" type="ORF">MLD38_030936</name>
</gene>